<sequence length="493" mass="54427">MPGRDPFSPVRSPAMRLTPCTHGIRPPEFPELPWINVDQPLRLDDLLGQVVMLGFWSSTCIRCQEGLPAMHRALQRFEGRPLQIIAVHSPRFAGEHDLDYLQSAVERIGVPFAVAVDNDHRLARTFSVRELPTFALIDPRGYVCRVVRGVPDPLHLIDALEGLLGLTDAPDHPHPTLPSSTRPPDRLSYPAGLSATQDRLAIADTGHHRIVLTRHDGELLETFGGPEPGFEDGPAEKARFFRPRGLAFVDDHLLVADTANHAIRSIDMARGQVDTLALLPPDDQGQVHAPRALARHGSWLYIACAGTHTILRMNLDDHTIEAFAGTGHEDSIDGHRRSAAFAQPTGLVMHDDQLLIIDSTSSTLRCLNLRSNRVATLVGKSLFEHGMVDGPPRNALMQHPRGVTVHRGRIYIADALNCALRCFDLEHERLQTLDTPELRFPTALTSSGDSLFVCDTHAHTIWEHNTEAGTWERVTLTRPSEGDEATHTPTPPA</sequence>
<dbReference type="GO" id="GO:0016491">
    <property type="term" value="F:oxidoreductase activity"/>
    <property type="evidence" value="ECO:0007669"/>
    <property type="project" value="InterPro"/>
</dbReference>
<evidence type="ECO:0000313" key="2">
    <source>
        <dbReference type="EMBL" id="TXD36807.1"/>
    </source>
</evidence>
<name>A0A5C6XFB3_9DELT</name>
<organism evidence="2 3">
    <name type="scientific">Lujinxingia vulgaris</name>
    <dbReference type="NCBI Taxonomy" id="2600176"/>
    <lineage>
        <taxon>Bacteria</taxon>
        <taxon>Deltaproteobacteria</taxon>
        <taxon>Bradymonadales</taxon>
        <taxon>Lujinxingiaceae</taxon>
        <taxon>Lujinxingia</taxon>
    </lineage>
</organism>
<protein>
    <submittedName>
        <fullName evidence="2">Redoxin domain-containing protein</fullName>
    </submittedName>
</protein>
<dbReference type="SUPFAM" id="SSF101898">
    <property type="entry name" value="NHL repeat"/>
    <property type="match status" value="1"/>
</dbReference>
<comment type="caution">
    <text evidence="2">The sequence shown here is derived from an EMBL/GenBank/DDBJ whole genome shotgun (WGS) entry which is preliminary data.</text>
</comment>
<gene>
    <name evidence="2" type="ORF">FRC96_08775</name>
</gene>
<proteinExistence type="predicted"/>
<dbReference type="AlphaFoldDB" id="A0A5C6XFB3"/>
<dbReference type="Pfam" id="PF00578">
    <property type="entry name" value="AhpC-TSA"/>
    <property type="match status" value="1"/>
</dbReference>
<reference evidence="2 3" key="1">
    <citation type="submission" date="2019-08" db="EMBL/GenBank/DDBJ databases">
        <title>Bradymonadales sp. TMQ2.</title>
        <authorList>
            <person name="Liang Q."/>
        </authorList>
    </citation>
    <scope>NUCLEOTIDE SEQUENCE [LARGE SCALE GENOMIC DNA]</scope>
    <source>
        <strain evidence="2 3">TMQ2</strain>
    </source>
</reference>
<dbReference type="GO" id="GO:0016209">
    <property type="term" value="F:antioxidant activity"/>
    <property type="evidence" value="ECO:0007669"/>
    <property type="project" value="InterPro"/>
</dbReference>
<dbReference type="InterPro" id="IPR000866">
    <property type="entry name" value="AhpC/TSA"/>
</dbReference>
<dbReference type="EMBL" id="VOSL01000043">
    <property type="protein sequence ID" value="TXD36807.1"/>
    <property type="molecule type" value="Genomic_DNA"/>
</dbReference>
<feature type="domain" description="Thioredoxin" evidence="1">
    <location>
        <begin position="20"/>
        <end position="165"/>
    </location>
</feature>
<dbReference type="PANTHER" id="PTHR46388:SF2">
    <property type="entry name" value="NHL REPEAT-CONTAINING PROTEIN 2"/>
    <property type="match status" value="1"/>
</dbReference>
<dbReference type="InterPro" id="IPR036249">
    <property type="entry name" value="Thioredoxin-like_sf"/>
</dbReference>
<evidence type="ECO:0000259" key="1">
    <source>
        <dbReference type="PROSITE" id="PS51352"/>
    </source>
</evidence>
<evidence type="ECO:0000313" key="3">
    <source>
        <dbReference type="Proteomes" id="UP000321046"/>
    </source>
</evidence>
<dbReference type="InterPro" id="IPR013766">
    <property type="entry name" value="Thioredoxin_domain"/>
</dbReference>
<dbReference type="OrthoDB" id="9774579at2"/>
<dbReference type="Proteomes" id="UP000321046">
    <property type="component" value="Unassembled WGS sequence"/>
</dbReference>
<dbReference type="PROSITE" id="PS51352">
    <property type="entry name" value="THIOREDOXIN_2"/>
    <property type="match status" value="1"/>
</dbReference>
<dbReference type="Gene3D" id="2.120.10.30">
    <property type="entry name" value="TolB, C-terminal domain"/>
    <property type="match status" value="2"/>
</dbReference>
<dbReference type="SUPFAM" id="SSF52833">
    <property type="entry name" value="Thioredoxin-like"/>
    <property type="match status" value="1"/>
</dbReference>
<dbReference type="PANTHER" id="PTHR46388">
    <property type="entry name" value="NHL REPEAT-CONTAINING PROTEIN 2"/>
    <property type="match status" value="1"/>
</dbReference>
<dbReference type="InterPro" id="IPR011042">
    <property type="entry name" value="6-blade_b-propeller_TolB-like"/>
</dbReference>
<accession>A0A5C6XFB3</accession>
<dbReference type="Gene3D" id="3.40.30.10">
    <property type="entry name" value="Glutaredoxin"/>
    <property type="match status" value="1"/>
</dbReference>